<evidence type="ECO:0000313" key="1">
    <source>
        <dbReference type="EMBL" id="PZD70385.1"/>
    </source>
</evidence>
<protein>
    <submittedName>
        <fullName evidence="1">Uncharacterized protein</fullName>
    </submittedName>
</protein>
<dbReference type="RefSeq" id="WP_158535241.1">
    <property type="nucleotide sequence ID" value="NZ_CAWNWM010000040.1"/>
</dbReference>
<name>A0A2W1JF91_9CYAN</name>
<dbReference type="Proteomes" id="UP000248857">
    <property type="component" value="Unassembled WGS sequence"/>
</dbReference>
<accession>A0A2W1JF91</accession>
<dbReference type="EMBL" id="PQWO01000040">
    <property type="protein sequence ID" value="PZD70385.1"/>
    <property type="molecule type" value="Genomic_DNA"/>
</dbReference>
<dbReference type="OrthoDB" id="518001at2"/>
<organism evidence="1 2">
    <name type="scientific">Acaryochloris thomasi RCC1774</name>
    <dbReference type="NCBI Taxonomy" id="1764569"/>
    <lineage>
        <taxon>Bacteria</taxon>
        <taxon>Bacillati</taxon>
        <taxon>Cyanobacteriota</taxon>
        <taxon>Cyanophyceae</taxon>
        <taxon>Acaryochloridales</taxon>
        <taxon>Acaryochloridaceae</taxon>
        <taxon>Acaryochloris</taxon>
        <taxon>Acaryochloris thomasi</taxon>
    </lineage>
</organism>
<gene>
    <name evidence="1" type="ORF">C1752_13692</name>
</gene>
<proteinExistence type="predicted"/>
<sequence>MTNDILKDQVFEAEEEAMENEPDVVAEVSDARHAYETGDYQTIEEYRTRRSQSAS</sequence>
<evidence type="ECO:0000313" key="2">
    <source>
        <dbReference type="Proteomes" id="UP000248857"/>
    </source>
</evidence>
<dbReference type="AlphaFoldDB" id="A0A2W1JF91"/>
<reference evidence="1 2" key="1">
    <citation type="journal article" date="2018" name="Sci. Rep.">
        <title>A novel species of the marine cyanobacterium Acaryochloris with a unique pigment content and lifestyle.</title>
        <authorList>
            <person name="Partensky F."/>
            <person name="Six C."/>
            <person name="Ratin M."/>
            <person name="Garczarek L."/>
            <person name="Vaulot D."/>
            <person name="Probert I."/>
            <person name="Calteau A."/>
            <person name="Gourvil P."/>
            <person name="Marie D."/>
            <person name="Grebert T."/>
            <person name="Bouchier C."/>
            <person name="Le Panse S."/>
            <person name="Gachenot M."/>
            <person name="Rodriguez F."/>
            <person name="Garrido J.L."/>
        </authorList>
    </citation>
    <scope>NUCLEOTIDE SEQUENCE [LARGE SCALE GENOMIC DNA]</scope>
    <source>
        <strain evidence="1 2">RCC1774</strain>
    </source>
</reference>
<keyword evidence="2" id="KW-1185">Reference proteome</keyword>
<comment type="caution">
    <text evidence="1">The sequence shown here is derived from an EMBL/GenBank/DDBJ whole genome shotgun (WGS) entry which is preliminary data.</text>
</comment>